<dbReference type="Proteomes" id="UP000028999">
    <property type="component" value="Unassembled WGS sequence"/>
</dbReference>
<dbReference type="AlphaFoldDB" id="A0A078I5R5"/>
<name>A0A078I5R5_BRANA</name>
<keyword evidence="2" id="KW-1185">Reference proteome</keyword>
<organism evidence="1 2">
    <name type="scientific">Brassica napus</name>
    <name type="common">Rape</name>
    <dbReference type="NCBI Taxonomy" id="3708"/>
    <lineage>
        <taxon>Eukaryota</taxon>
        <taxon>Viridiplantae</taxon>
        <taxon>Streptophyta</taxon>
        <taxon>Embryophyta</taxon>
        <taxon>Tracheophyta</taxon>
        <taxon>Spermatophyta</taxon>
        <taxon>Magnoliopsida</taxon>
        <taxon>eudicotyledons</taxon>
        <taxon>Gunneridae</taxon>
        <taxon>Pentapetalae</taxon>
        <taxon>rosids</taxon>
        <taxon>malvids</taxon>
        <taxon>Brassicales</taxon>
        <taxon>Brassicaceae</taxon>
        <taxon>Brassiceae</taxon>
        <taxon>Brassica</taxon>
    </lineage>
</organism>
<accession>A0A078I5R5</accession>
<proteinExistence type="predicted"/>
<protein>
    <submittedName>
        <fullName evidence="1">BnaC07g15540D protein</fullName>
    </submittedName>
</protein>
<evidence type="ECO:0000313" key="1">
    <source>
        <dbReference type="EMBL" id="CDY44478.1"/>
    </source>
</evidence>
<dbReference type="Gramene" id="CDY44478">
    <property type="protein sequence ID" value="CDY44478"/>
    <property type="gene ID" value="GSBRNA2T00080216001"/>
</dbReference>
<sequence length="33" mass="4072">MDGGIFLVVHMRYLTRQTRLTEQFQKKLCFRVR</sequence>
<gene>
    <name evidence="1" type="primary">BnaC07g15540D</name>
    <name evidence="1" type="ORF">GSBRNA2T00080216001</name>
</gene>
<evidence type="ECO:0000313" key="2">
    <source>
        <dbReference type="Proteomes" id="UP000028999"/>
    </source>
</evidence>
<reference evidence="1 2" key="1">
    <citation type="journal article" date="2014" name="Science">
        <title>Plant genetics. Early allopolyploid evolution in the post-Neolithic Brassica napus oilseed genome.</title>
        <authorList>
            <person name="Chalhoub B."/>
            <person name="Denoeud F."/>
            <person name="Liu S."/>
            <person name="Parkin I.A."/>
            <person name="Tang H."/>
            <person name="Wang X."/>
            <person name="Chiquet J."/>
            <person name="Belcram H."/>
            <person name="Tong C."/>
            <person name="Samans B."/>
            <person name="Correa M."/>
            <person name="Da Silva C."/>
            <person name="Just J."/>
            <person name="Falentin C."/>
            <person name="Koh C.S."/>
            <person name="Le Clainche I."/>
            <person name="Bernard M."/>
            <person name="Bento P."/>
            <person name="Noel B."/>
            <person name="Labadie K."/>
            <person name="Alberti A."/>
            <person name="Charles M."/>
            <person name="Arnaud D."/>
            <person name="Guo H."/>
            <person name="Daviaud C."/>
            <person name="Alamery S."/>
            <person name="Jabbari K."/>
            <person name="Zhao M."/>
            <person name="Edger P.P."/>
            <person name="Chelaifa H."/>
            <person name="Tack D."/>
            <person name="Lassalle G."/>
            <person name="Mestiri I."/>
            <person name="Schnel N."/>
            <person name="Le Paslier M.C."/>
            <person name="Fan G."/>
            <person name="Renault V."/>
            <person name="Bayer P.E."/>
            <person name="Golicz A.A."/>
            <person name="Manoli S."/>
            <person name="Lee T.H."/>
            <person name="Thi V.H."/>
            <person name="Chalabi S."/>
            <person name="Hu Q."/>
            <person name="Fan C."/>
            <person name="Tollenaere R."/>
            <person name="Lu Y."/>
            <person name="Battail C."/>
            <person name="Shen J."/>
            <person name="Sidebottom C.H."/>
            <person name="Wang X."/>
            <person name="Canaguier A."/>
            <person name="Chauveau A."/>
            <person name="Berard A."/>
            <person name="Deniot G."/>
            <person name="Guan M."/>
            <person name="Liu Z."/>
            <person name="Sun F."/>
            <person name="Lim Y.P."/>
            <person name="Lyons E."/>
            <person name="Town C.D."/>
            <person name="Bancroft I."/>
            <person name="Wang X."/>
            <person name="Meng J."/>
            <person name="Ma J."/>
            <person name="Pires J.C."/>
            <person name="King G.J."/>
            <person name="Brunel D."/>
            <person name="Delourme R."/>
            <person name="Renard M."/>
            <person name="Aury J.M."/>
            <person name="Adams K.L."/>
            <person name="Batley J."/>
            <person name="Snowdon R.J."/>
            <person name="Tost J."/>
            <person name="Edwards D."/>
            <person name="Zhou Y."/>
            <person name="Hua W."/>
            <person name="Sharpe A.G."/>
            <person name="Paterson A.H."/>
            <person name="Guan C."/>
            <person name="Wincker P."/>
        </authorList>
    </citation>
    <scope>NUCLEOTIDE SEQUENCE [LARGE SCALE GENOMIC DNA]</scope>
    <source>
        <strain evidence="2">cv. Darmor-bzh</strain>
    </source>
</reference>
<dbReference type="PaxDb" id="3708-A0A078I5R5"/>
<dbReference type="EMBL" id="LK032591">
    <property type="protein sequence ID" value="CDY44478.1"/>
    <property type="molecule type" value="Genomic_DNA"/>
</dbReference>